<keyword evidence="6" id="KW-0472">Membrane</keyword>
<gene>
    <name evidence="8" type="ORF">BRM3_01065</name>
</gene>
<evidence type="ECO:0000256" key="1">
    <source>
        <dbReference type="ARBA" id="ARBA00004196"/>
    </source>
</evidence>
<evidence type="ECO:0000256" key="3">
    <source>
        <dbReference type="ARBA" id="ARBA00022729"/>
    </source>
</evidence>
<evidence type="ECO:0000256" key="5">
    <source>
        <dbReference type="SAM" id="MobiDB-lite"/>
    </source>
</evidence>
<sequence>MSAPITAPAAPGRSRLLPTLLALLVGLLVLGAPSAALAHDRLLSSDPADGAQLETSPQTITLTFSATPLDVEPMARVTAEDGTVVFEGAPTIGDHTATVTLPSALPAGTTTVDWRVVSEDGHPIEGTFSFQVAQAPAPTDSASASAEPTTAAPSSATAAPSPSAETSSTSSQETTSGMSAGVLVAILAVIVVIVVIGIVVVVRGRRRRD</sequence>
<dbReference type="InterPro" id="IPR014755">
    <property type="entry name" value="Cu-Rt/internalin_Ig-like"/>
</dbReference>
<feature type="transmembrane region" description="Helical" evidence="6">
    <location>
        <begin position="178"/>
        <end position="202"/>
    </location>
</feature>
<dbReference type="InterPro" id="IPR007348">
    <property type="entry name" value="CopC_dom"/>
</dbReference>
<dbReference type="SUPFAM" id="SSF81296">
    <property type="entry name" value="E set domains"/>
    <property type="match status" value="1"/>
</dbReference>
<comment type="subcellular location">
    <subcellularLocation>
        <location evidence="1">Cell envelope</location>
    </subcellularLocation>
</comment>
<keyword evidence="4" id="KW-0186">Copper</keyword>
<evidence type="ECO:0000313" key="8">
    <source>
        <dbReference type="EMBL" id="UYG17057.1"/>
    </source>
</evidence>
<keyword evidence="6" id="KW-1133">Transmembrane helix</keyword>
<evidence type="ECO:0000256" key="4">
    <source>
        <dbReference type="ARBA" id="ARBA00023008"/>
    </source>
</evidence>
<organism evidence="8 9">
    <name type="scientific">Brachybacterium huguangmaarense</name>
    <dbReference type="NCBI Taxonomy" id="1652028"/>
    <lineage>
        <taxon>Bacteria</taxon>
        <taxon>Bacillati</taxon>
        <taxon>Actinomycetota</taxon>
        <taxon>Actinomycetes</taxon>
        <taxon>Micrococcales</taxon>
        <taxon>Dermabacteraceae</taxon>
        <taxon>Brachybacterium</taxon>
    </lineage>
</organism>
<dbReference type="Pfam" id="PF04234">
    <property type="entry name" value="CopC"/>
    <property type="match status" value="1"/>
</dbReference>
<proteinExistence type="predicted"/>
<dbReference type="InterPro" id="IPR032694">
    <property type="entry name" value="CopC/D"/>
</dbReference>
<dbReference type="PANTHER" id="PTHR34820">
    <property type="entry name" value="INNER MEMBRANE PROTEIN YEBZ"/>
    <property type="match status" value="1"/>
</dbReference>
<feature type="region of interest" description="Disordered" evidence="5">
    <location>
        <begin position="135"/>
        <end position="175"/>
    </location>
</feature>
<dbReference type="RefSeq" id="WP_263594266.1">
    <property type="nucleotide sequence ID" value="NZ_CP107020.1"/>
</dbReference>
<evidence type="ECO:0000259" key="7">
    <source>
        <dbReference type="Pfam" id="PF04234"/>
    </source>
</evidence>
<accession>A0ABY6G1S0</accession>
<dbReference type="Proteomes" id="UP001164305">
    <property type="component" value="Chromosome"/>
</dbReference>
<keyword evidence="6" id="KW-0812">Transmembrane</keyword>
<feature type="domain" description="CopC" evidence="7">
    <location>
        <begin position="39"/>
        <end position="132"/>
    </location>
</feature>
<keyword evidence="3" id="KW-0732">Signal</keyword>
<dbReference type="Gene3D" id="2.60.40.1220">
    <property type="match status" value="1"/>
</dbReference>
<dbReference type="PANTHER" id="PTHR34820:SF4">
    <property type="entry name" value="INNER MEMBRANE PROTEIN YEBZ"/>
    <property type="match status" value="1"/>
</dbReference>
<keyword evidence="9" id="KW-1185">Reference proteome</keyword>
<evidence type="ECO:0000313" key="9">
    <source>
        <dbReference type="Proteomes" id="UP001164305"/>
    </source>
</evidence>
<evidence type="ECO:0000256" key="2">
    <source>
        <dbReference type="ARBA" id="ARBA00022723"/>
    </source>
</evidence>
<evidence type="ECO:0000256" key="6">
    <source>
        <dbReference type="SAM" id="Phobius"/>
    </source>
</evidence>
<dbReference type="EMBL" id="CP107020">
    <property type="protein sequence ID" value="UYG17057.1"/>
    <property type="molecule type" value="Genomic_DNA"/>
</dbReference>
<keyword evidence="2" id="KW-0479">Metal-binding</keyword>
<dbReference type="InterPro" id="IPR014756">
    <property type="entry name" value="Ig_E-set"/>
</dbReference>
<name>A0ABY6G1S0_9MICO</name>
<reference evidence="8" key="1">
    <citation type="submission" date="2022-10" db="EMBL/GenBank/DDBJ databases">
        <title>Whole-Genome Sequencing of Brachybacterium huguangmaarense BRM-3, Isolated from Betula schmidtii.</title>
        <authorList>
            <person name="Haam D."/>
        </authorList>
    </citation>
    <scope>NUCLEOTIDE SEQUENCE</scope>
    <source>
        <strain evidence="8">BRM-3</strain>
    </source>
</reference>
<protein>
    <submittedName>
        <fullName evidence="8">Copper resistance protein CopC</fullName>
    </submittedName>
</protein>